<gene>
    <name evidence="1" type="ordered locus">NT01EI_2395</name>
</gene>
<dbReference type="KEGG" id="eic:NT01EI_2395"/>
<organism evidence="1 2">
    <name type="scientific">Edwardsiella ictaluri (strain 93-146)</name>
    <dbReference type="NCBI Taxonomy" id="634503"/>
    <lineage>
        <taxon>Bacteria</taxon>
        <taxon>Pseudomonadati</taxon>
        <taxon>Pseudomonadota</taxon>
        <taxon>Gammaproteobacteria</taxon>
        <taxon>Enterobacterales</taxon>
        <taxon>Hafniaceae</taxon>
        <taxon>Edwardsiella</taxon>
    </lineage>
</organism>
<proteinExistence type="predicted"/>
<protein>
    <submittedName>
        <fullName evidence="1">Uncharacterized protein</fullName>
    </submittedName>
</protein>
<dbReference type="AlphaFoldDB" id="C5BA85"/>
<dbReference type="HOGENOM" id="CLU_3167435_0_0_6"/>
<evidence type="ECO:0000313" key="1">
    <source>
        <dbReference type="EMBL" id="ACR69565.1"/>
    </source>
</evidence>
<dbReference type="EMBL" id="CP001600">
    <property type="protein sequence ID" value="ACR69565.1"/>
    <property type="molecule type" value="Genomic_DNA"/>
</dbReference>
<name>C5BA85_EDWI9</name>
<reference evidence="2" key="1">
    <citation type="submission" date="2009-03" db="EMBL/GenBank/DDBJ databases">
        <title>Complete genome sequence of Edwardsiella ictaluri 93-146.</title>
        <authorList>
            <person name="Williams M.L."/>
            <person name="Gillaspy A.F."/>
            <person name="Dyer D.W."/>
            <person name="Thune R.L."/>
            <person name="Waldbieser G.C."/>
            <person name="Schuster S.C."/>
            <person name="Gipson J."/>
            <person name="Zaitshik J."/>
            <person name="Landry C."/>
            <person name="Lawrence M.L."/>
        </authorList>
    </citation>
    <scope>NUCLEOTIDE SEQUENCE [LARGE SCALE GENOMIC DNA]</scope>
    <source>
        <strain evidence="2">93-146</strain>
    </source>
</reference>
<accession>C5BA85</accession>
<evidence type="ECO:0000313" key="2">
    <source>
        <dbReference type="Proteomes" id="UP000001485"/>
    </source>
</evidence>
<sequence>MSSFDVCSWRLLLFNAFTAIQMKFIDMASTRLNAGASVISIAANLPL</sequence>
<dbReference type="Proteomes" id="UP000001485">
    <property type="component" value="Chromosome"/>
</dbReference>
<reference evidence="1 2" key="2">
    <citation type="journal article" date="2012" name="J. Bacteriol.">
        <title>Genome Sequence of Edwardsiella ictaluri 93-146, a Strain Associated with a Natural Channel Catfish Outbreak of Enteric Septicemia of Catfish.</title>
        <authorList>
            <person name="Williams M.L."/>
            <person name="Gillaspy A.F."/>
            <person name="Dyer D.W."/>
            <person name="Thune R.L."/>
            <person name="Waldbieser G.C."/>
            <person name="Schuster S.C."/>
            <person name="Gipson J."/>
            <person name="Zaitshik J."/>
            <person name="Landry C."/>
            <person name="Banes M.M."/>
            <person name="Lawrence M.L."/>
        </authorList>
    </citation>
    <scope>NUCLEOTIDE SEQUENCE [LARGE SCALE GENOMIC DNA]</scope>
    <source>
        <strain evidence="1 2">93-146</strain>
    </source>
</reference>